<dbReference type="SUPFAM" id="SSF55073">
    <property type="entry name" value="Nucleotide cyclase"/>
    <property type="match status" value="1"/>
</dbReference>
<dbReference type="AlphaFoldDB" id="A0A8J7DT50"/>
<evidence type="ECO:0000256" key="14">
    <source>
        <dbReference type="ARBA" id="ARBA00032597"/>
    </source>
</evidence>
<dbReference type="PROSITE" id="PS00452">
    <property type="entry name" value="GUANYLATE_CYCLASE_1"/>
    <property type="match status" value="1"/>
</dbReference>
<dbReference type="GO" id="GO:0006171">
    <property type="term" value="P:cAMP biosynthetic process"/>
    <property type="evidence" value="ECO:0007669"/>
    <property type="project" value="UniProtKB-KW"/>
</dbReference>
<organism evidence="21 22">
    <name type="scientific">Lusitaniella coriacea LEGE 07157</name>
    <dbReference type="NCBI Taxonomy" id="945747"/>
    <lineage>
        <taxon>Bacteria</taxon>
        <taxon>Bacillati</taxon>
        <taxon>Cyanobacteriota</taxon>
        <taxon>Cyanophyceae</taxon>
        <taxon>Spirulinales</taxon>
        <taxon>Lusitaniellaceae</taxon>
        <taxon>Lusitaniella</taxon>
    </lineage>
</organism>
<keyword evidence="13 17" id="KW-0456">Lyase</keyword>
<evidence type="ECO:0000256" key="9">
    <source>
        <dbReference type="ARBA" id="ARBA00022842"/>
    </source>
</evidence>
<dbReference type="FunFam" id="3.30.70.1230:FF:000033">
    <property type="entry name" value="Adenylate cyclase"/>
    <property type="match status" value="1"/>
</dbReference>
<evidence type="ECO:0000256" key="7">
    <source>
        <dbReference type="ARBA" id="ARBA00022741"/>
    </source>
</evidence>
<evidence type="ECO:0000256" key="12">
    <source>
        <dbReference type="ARBA" id="ARBA00023136"/>
    </source>
</evidence>
<reference evidence="21" key="1">
    <citation type="submission" date="2020-10" db="EMBL/GenBank/DDBJ databases">
        <authorList>
            <person name="Castelo-Branco R."/>
            <person name="Eusebio N."/>
            <person name="Adriana R."/>
            <person name="Vieira A."/>
            <person name="Brugerolle De Fraissinette N."/>
            <person name="Rezende De Castro R."/>
            <person name="Schneider M.P."/>
            <person name="Vasconcelos V."/>
            <person name="Leao P.N."/>
        </authorList>
    </citation>
    <scope>NUCLEOTIDE SEQUENCE</scope>
    <source>
        <strain evidence="21">LEGE 07157</strain>
    </source>
</reference>
<dbReference type="GO" id="GO:0007168">
    <property type="term" value="P:receptor guanylyl cyclase signaling pathway"/>
    <property type="evidence" value="ECO:0007669"/>
    <property type="project" value="TreeGrafter"/>
</dbReference>
<dbReference type="Gene3D" id="3.30.70.1230">
    <property type="entry name" value="Nucleotide cyclase"/>
    <property type="match status" value="1"/>
</dbReference>
<dbReference type="GO" id="GO:0005886">
    <property type="term" value="C:plasma membrane"/>
    <property type="evidence" value="ECO:0007669"/>
    <property type="project" value="TreeGrafter"/>
</dbReference>
<dbReference type="PANTHER" id="PTHR11920">
    <property type="entry name" value="GUANYLYL CYCLASE"/>
    <property type="match status" value="1"/>
</dbReference>
<evidence type="ECO:0000259" key="19">
    <source>
        <dbReference type="PROSITE" id="PS50125"/>
    </source>
</evidence>
<evidence type="ECO:0000313" key="21">
    <source>
        <dbReference type="EMBL" id="MBE9115342.1"/>
    </source>
</evidence>
<dbReference type="GO" id="GO:0005524">
    <property type="term" value="F:ATP binding"/>
    <property type="evidence" value="ECO:0007669"/>
    <property type="project" value="UniProtKB-KW"/>
</dbReference>
<evidence type="ECO:0000256" key="2">
    <source>
        <dbReference type="ARBA" id="ARBA00004370"/>
    </source>
</evidence>
<evidence type="ECO:0000256" key="17">
    <source>
        <dbReference type="RuleBase" id="RU000405"/>
    </source>
</evidence>
<comment type="subunit">
    <text evidence="16">Homodimer. Can also exist as monomer.</text>
</comment>
<dbReference type="GO" id="GO:0046872">
    <property type="term" value="F:metal ion binding"/>
    <property type="evidence" value="ECO:0007669"/>
    <property type="project" value="UniProtKB-KW"/>
</dbReference>
<dbReference type="GO" id="GO:0004016">
    <property type="term" value="F:adenylate cyclase activity"/>
    <property type="evidence" value="ECO:0007669"/>
    <property type="project" value="UniProtKB-EC"/>
</dbReference>
<evidence type="ECO:0000256" key="10">
    <source>
        <dbReference type="ARBA" id="ARBA00022989"/>
    </source>
</evidence>
<dbReference type="GO" id="GO:0004383">
    <property type="term" value="F:guanylate cyclase activity"/>
    <property type="evidence" value="ECO:0007669"/>
    <property type="project" value="TreeGrafter"/>
</dbReference>
<accession>A0A8J7DT50</accession>
<evidence type="ECO:0000256" key="11">
    <source>
        <dbReference type="ARBA" id="ARBA00022998"/>
    </source>
</evidence>
<dbReference type="Gene3D" id="6.10.340.10">
    <property type="match status" value="1"/>
</dbReference>
<dbReference type="SMART" id="SM00044">
    <property type="entry name" value="CYCc"/>
    <property type="match status" value="1"/>
</dbReference>
<dbReference type="Pfam" id="PF00211">
    <property type="entry name" value="Guanylate_cyc"/>
    <property type="match status" value="1"/>
</dbReference>
<feature type="transmembrane region" description="Helical" evidence="18">
    <location>
        <begin position="167"/>
        <end position="195"/>
    </location>
</feature>
<feature type="domain" description="Guanylate cyclase" evidence="19">
    <location>
        <begin position="294"/>
        <end position="421"/>
    </location>
</feature>
<evidence type="ECO:0000256" key="16">
    <source>
        <dbReference type="ARBA" id="ARBA00064436"/>
    </source>
</evidence>
<keyword evidence="5 18" id="KW-0812">Transmembrane</keyword>
<dbReference type="Proteomes" id="UP000654482">
    <property type="component" value="Unassembled WGS sequence"/>
</dbReference>
<keyword evidence="10 18" id="KW-1133">Transmembrane helix</keyword>
<evidence type="ECO:0000256" key="8">
    <source>
        <dbReference type="ARBA" id="ARBA00022840"/>
    </source>
</evidence>
<comment type="subcellular location">
    <subcellularLocation>
        <location evidence="2">Membrane</location>
    </subcellularLocation>
</comment>
<evidence type="ECO:0000259" key="20">
    <source>
        <dbReference type="PROSITE" id="PS50885"/>
    </source>
</evidence>
<proteinExistence type="inferred from homology"/>
<dbReference type="InterPro" id="IPR029787">
    <property type="entry name" value="Nucleotide_cyclase"/>
</dbReference>
<protein>
    <recommendedName>
        <fullName evidence="4">Adenylate cyclase</fullName>
        <ecNumber evidence="3">4.6.1.1</ecNumber>
    </recommendedName>
    <alternativeName>
        <fullName evidence="14">ATP pyrophosphate-lyase</fullName>
    </alternativeName>
    <alternativeName>
        <fullName evidence="15">Adenylyl cyclase</fullName>
    </alternativeName>
</protein>
<feature type="transmembrane region" description="Helical" evidence="18">
    <location>
        <begin position="20"/>
        <end position="40"/>
    </location>
</feature>
<keyword evidence="11" id="KW-0115">cAMP biosynthesis</keyword>
<evidence type="ECO:0000256" key="6">
    <source>
        <dbReference type="ARBA" id="ARBA00022723"/>
    </source>
</evidence>
<keyword evidence="6" id="KW-0479">Metal-binding</keyword>
<comment type="similarity">
    <text evidence="17">Belongs to the adenylyl cyclase class-4/guanylyl cyclase family.</text>
</comment>
<keyword evidence="12 18" id="KW-0472">Membrane</keyword>
<dbReference type="PROSITE" id="PS50125">
    <property type="entry name" value="GUANYLATE_CYCLASE_2"/>
    <property type="match status" value="1"/>
</dbReference>
<sequence>MRNFFPIFTLFQARLSRYIVLWVFASIIVIEFIILIPSYFAEEKRQLEKLESISEATVDSIKTLTQQEEITSNNVKAQLEQIVYQSKVIRGIAIYTTDGKLIQTLGESPQLSFSDLRNSDMLHKRNSKGNRYDVGWSNTMLPGDWILIIRHDASEVQTKLNFFILRIAVLVLIISAFVTSVTMIVLGATVIVPILRLRDNLQTAGYTLSQDRTDCELHTISEQRKDELGEVMRAFQEMFDRVSREISRRKESEEKLRIEQEKAENLLLNILPQPIAEQLKEKQSTIAKGFSEVTILFADIVGFTELSAKVEPEELVSLLNKIFSAFDCLTEKHGLEKIKTIGDSYMVAAGLPIPQSDHADAIADMALDMQKEIYNFPILYGTKLRIRIGINTGPVVAGVIGTKKFIYDLWGDAVNVASRMESQGLPDCIQVTEETYQRLQTRYHCKERGYIKIKGKGLMQTYLLLSKKAHSEPSP</sequence>
<comment type="catalytic activity">
    <reaction evidence="1">
        <text>ATP = 3',5'-cyclic AMP + diphosphate</text>
        <dbReference type="Rhea" id="RHEA:15389"/>
        <dbReference type="ChEBI" id="CHEBI:30616"/>
        <dbReference type="ChEBI" id="CHEBI:33019"/>
        <dbReference type="ChEBI" id="CHEBI:58165"/>
        <dbReference type="EC" id="4.6.1.1"/>
    </reaction>
</comment>
<dbReference type="PROSITE" id="PS50885">
    <property type="entry name" value="HAMP"/>
    <property type="match status" value="1"/>
</dbReference>
<feature type="domain" description="HAMP" evidence="20">
    <location>
        <begin position="218"/>
        <end position="247"/>
    </location>
</feature>
<keyword evidence="8" id="KW-0067">ATP-binding</keyword>
<dbReference type="CDD" id="cd07302">
    <property type="entry name" value="CHD"/>
    <property type="match status" value="1"/>
</dbReference>
<comment type="caution">
    <text evidence="21">The sequence shown here is derived from an EMBL/GenBank/DDBJ whole genome shotgun (WGS) entry which is preliminary data.</text>
</comment>
<evidence type="ECO:0000256" key="18">
    <source>
        <dbReference type="SAM" id="Phobius"/>
    </source>
</evidence>
<dbReference type="InterPro" id="IPR001054">
    <property type="entry name" value="A/G_cyclase"/>
</dbReference>
<evidence type="ECO:0000256" key="15">
    <source>
        <dbReference type="ARBA" id="ARBA00032637"/>
    </source>
</evidence>
<name>A0A8J7DT50_9CYAN</name>
<evidence type="ECO:0000256" key="5">
    <source>
        <dbReference type="ARBA" id="ARBA00022692"/>
    </source>
</evidence>
<keyword evidence="9" id="KW-0460">Magnesium</keyword>
<dbReference type="GO" id="GO:0035556">
    <property type="term" value="P:intracellular signal transduction"/>
    <property type="evidence" value="ECO:0007669"/>
    <property type="project" value="InterPro"/>
</dbReference>
<evidence type="ECO:0000256" key="4">
    <source>
        <dbReference type="ARBA" id="ARBA00021420"/>
    </source>
</evidence>
<evidence type="ECO:0000256" key="1">
    <source>
        <dbReference type="ARBA" id="ARBA00001593"/>
    </source>
</evidence>
<dbReference type="InterPro" id="IPR003660">
    <property type="entry name" value="HAMP_dom"/>
</dbReference>
<dbReference type="EC" id="4.6.1.1" evidence="3"/>
<evidence type="ECO:0000256" key="3">
    <source>
        <dbReference type="ARBA" id="ARBA00012201"/>
    </source>
</evidence>
<gene>
    <name evidence="21" type="ORF">IQ249_05455</name>
</gene>
<keyword evidence="7" id="KW-0547">Nucleotide-binding</keyword>
<dbReference type="InterPro" id="IPR050401">
    <property type="entry name" value="Cyclic_nucleotide_synthase"/>
</dbReference>
<evidence type="ECO:0000256" key="13">
    <source>
        <dbReference type="ARBA" id="ARBA00023239"/>
    </source>
</evidence>
<dbReference type="GO" id="GO:0001653">
    <property type="term" value="F:peptide receptor activity"/>
    <property type="evidence" value="ECO:0007669"/>
    <property type="project" value="TreeGrafter"/>
</dbReference>
<dbReference type="PANTHER" id="PTHR11920:SF335">
    <property type="entry name" value="GUANYLATE CYCLASE"/>
    <property type="match status" value="1"/>
</dbReference>
<dbReference type="RefSeq" id="WP_194028435.1">
    <property type="nucleotide sequence ID" value="NZ_JADEWZ010000006.1"/>
</dbReference>
<dbReference type="InterPro" id="IPR018297">
    <property type="entry name" value="A/G_cyclase_CS"/>
</dbReference>
<evidence type="ECO:0000313" key="22">
    <source>
        <dbReference type="Proteomes" id="UP000654482"/>
    </source>
</evidence>
<keyword evidence="22" id="KW-1185">Reference proteome</keyword>
<dbReference type="EMBL" id="JADEWZ010000006">
    <property type="protein sequence ID" value="MBE9115342.1"/>
    <property type="molecule type" value="Genomic_DNA"/>
</dbReference>